<feature type="domain" description="Glycosyl transferase family 1" evidence="3">
    <location>
        <begin position="188"/>
        <end position="325"/>
    </location>
</feature>
<dbReference type="PANTHER" id="PTHR46401">
    <property type="entry name" value="GLYCOSYLTRANSFERASE WBBK-RELATED"/>
    <property type="match status" value="1"/>
</dbReference>
<gene>
    <name evidence="5" type="ORF">Van01_63470</name>
</gene>
<evidence type="ECO:0000259" key="3">
    <source>
        <dbReference type="Pfam" id="PF00534"/>
    </source>
</evidence>
<accession>A0ABQ4I5H5</accession>
<evidence type="ECO:0000313" key="5">
    <source>
        <dbReference type="EMBL" id="GIJ13133.1"/>
    </source>
</evidence>
<dbReference type="InterPro" id="IPR028098">
    <property type="entry name" value="Glyco_trans_4-like_N"/>
</dbReference>
<feature type="domain" description="Glycosyltransferase subfamily 4-like N-terminal" evidence="4">
    <location>
        <begin position="24"/>
        <end position="175"/>
    </location>
</feature>
<dbReference type="Pfam" id="PF13439">
    <property type="entry name" value="Glyco_transf_4"/>
    <property type="match status" value="1"/>
</dbReference>
<evidence type="ECO:0000313" key="6">
    <source>
        <dbReference type="Proteomes" id="UP000647017"/>
    </source>
</evidence>
<comment type="caution">
    <text evidence="5">The sequence shown here is derived from an EMBL/GenBank/DDBJ whole genome shotgun (WGS) entry which is preliminary data.</text>
</comment>
<dbReference type="EMBL" id="BOOZ01000081">
    <property type="protein sequence ID" value="GIJ13133.1"/>
    <property type="molecule type" value="Genomic_DNA"/>
</dbReference>
<dbReference type="PANTHER" id="PTHR46401:SF2">
    <property type="entry name" value="GLYCOSYLTRANSFERASE WBBK-RELATED"/>
    <property type="match status" value="1"/>
</dbReference>
<dbReference type="RefSeq" id="WP_204015483.1">
    <property type="nucleotide sequence ID" value="NZ_BOOZ01000081.1"/>
</dbReference>
<dbReference type="GO" id="GO:0016740">
    <property type="term" value="F:transferase activity"/>
    <property type="evidence" value="ECO:0007669"/>
    <property type="project" value="UniProtKB-KW"/>
</dbReference>
<dbReference type="Pfam" id="PF00534">
    <property type="entry name" value="Glycos_transf_1"/>
    <property type="match status" value="1"/>
</dbReference>
<reference evidence="5 6" key="1">
    <citation type="submission" date="2021-01" db="EMBL/GenBank/DDBJ databases">
        <title>Whole genome shotgun sequence of Verrucosispora andamanensis NBRC 109075.</title>
        <authorList>
            <person name="Komaki H."/>
            <person name="Tamura T."/>
        </authorList>
    </citation>
    <scope>NUCLEOTIDE SEQUENCE [LARGE SCALE GENOMIC DNA]</scope>
    <source>
        <strain evidence="5 6">NBRC 109075</strain>
    </source>
</reference>
<dbReference type="Proteomes" id="UP000647017">
    <property type="component" value="Unassembled WGS sequence"/>
</dbReference>
<dbReference type="CDD" id="cd03809">
    <property type="entry name" value="GT4_MtfB-like"/>
    <property type="match status" value="1"/>
</dbReference>
<keyword evidence="1" id="KW-0328">Glycosyltransferase</keyword>
<keyword evidence="6" id="KW-1185">Reference proteome</keyword>
<dbReference type="Gene3D" id="3.40.50.2000">
    <property type="entry name" value="Glycogen Phosphorylase B"/>
    <property type="match status" value="2"/>
</dbReference>
<organism evidence="5 6">
    <name type="scientific">Micromonospora andamanensis</name>
    <dbReference type="NCBI Taxonomy" id="1287068"/>
    <lineage>
        <taxon>Bacteria</taxon>
        <taxon>Bacillati</taxon>
        <taxon>Actinomycetota</taxon>
        <taxon>Actinomycetes</taxon>
        <taxon>Micromonosporales</taxon>
        <taxon>Micromonosporaceae</taxon>
        <taxon>Micromonospora</taxon>
    </lineage>
</organism>
<evidence type="ECO:0000259" key="4">
    <source>
        <dbReference type="Pfam" id="PF13439"/>
    </source>
</evidence>
<evidence type="ECO:0000256" key="1">
    <source>
        <dbReference type="ARBA" id="ARBA00022676"/>
    </source>
</evidence>
<dbReference type="SUPFAM" id="SSF53756">
    <property type="entry name" value="UDP-Glycosyltransferase/glycogen phosphorylase"/>
    <property type="match status" value="1"/>
</dbReference>
<keyword evidence="2 5" id="KW-0808">Transferase</keyword>
<dbReference type="InterPro" id="IPR001296">
    <property type="entry name" value="Glyco_trans_1"/>
</dbReference>
<sequence length="365" mass="40620">MPGPDTRIRVAIDARYWRGSFQTGVERYILLLLEALGTIHEHVHTAVVVRDSERAAFPADAYPHVQVLTVSTRHAHALTRALRGFEPDLVHYPFDLPRRFDHPAVYTLHDPGRYLYPELMVKRIRDEDNDRLRDQLHHPHLRAIITVSDSSRADIVNVFGEPAQPLTVVPNFIDSRFAAQLHHARTTARPPAQPFLLAVGVYIPTKNIPRLIRAFRLARQAAPDTVPPQLKLVGRLGWERSIPIHGAPDIAVLGHIDNQLLAQHFATCTAFIWPSFYEGFGLPVHEALAAGAPVLAADTPVNREIAGDLVTYTDPYDDDQMAKAIVTRCQQPAPPAQTVAAHLARYTAATAGTALLDTYRRAVAR</sequence>
<proteinExistence type="predicted"/>
<protein>
    <submittedName>
        <fullName evidence="5">Glycosyl transferase family 1</fullName>
    </submittedName>
</protein>
<evidence type="ECO:0000256" key="2">
    <source>
        <dbReference type="ARBA" id="ARBA00022679"/>
    </source>
</evidence>
<name>A0ABQ4I5H5_9ACTN</name>